<dbReference type="PRINTS" id="PR00069">
    <property type="entry name" value="ALDKETRDTASE"/>
</dbReference>
<evidence type="ECO:0000256" key="5">
    <source>
        <dbReference type="PIRSR" id="PIRSR000097-2"/>
    </source>
</evidence>
<feature type="binding site" evidence="5">
    <location>
        <position position="112"/>
    </location>
    <ligand>
        <name>substrate</name>
    </ligand>
</feature>
<dbReference type="InterPro" id="IPR020471">
    <property type="entry name" value="AKR"/>
</dbReference>
<dbReference type="EMBL" id="NCKU01006459">
    <property type="protein sequence ID" value="RWS03479.1"/>
    <property type="molecule type" value="Genomic_DNA"/>
</dbReference>
<keyword evidence="2" id="KW-0521">NADP</keyword>
<accession>A0A3S3RN81</accession>
<evidence type="ECO:0000313" key="11">
    <source>
        <dbReference type="Proteomes" id="UP000285301"/>
    </source>
</evidence>
<dbReference type="EMBL" id="NCKU01007776">
    <property type="protein sequence ID" value="RWS02395.1"/>
    <property type="molecule type" value="Genomic_DNA"/>
</dbReference>
<dbReference type="FunFam" id="3.20.20.100:FF:000006">
    <property type="entry name" value="Aldo-keto reductase family 1 member A1"/>
    <property type="match status" value="1"/>
</dbReference>
<comment type="caution">
    <text evidence="10">The sequence shown here is derived from an EMBL/GenBank/DDBJ whole genome shotgun (WGS) entry which is preliminary data.</text>
</comment>
<evidence type="ECO:0000256" key="4">
    <source>
        <dbReference type="PIRSR" id="PIRSR000097-1"/>
    </source>
</evidence>
<dbReference type="EMBL" id="NCKU01008408">
    <property type="protein sequence ID" value="RWS01922.1"/>
    <property type="molecule type" value="Genomic_DNA"/>
</dbReference>
<evidence type="ECO:0000256" key="3">
    <source>
        <dbReference type="ARBA" id="ARBA00023002"/>
    </source>
</evidence>
<keyword evidence="3" id="KW-0560">Oxidoreductase</keyword>
<dbReference type="GO" id="GO:0016491">
    <property type="term" value="F:oxidoreductase activity"/>
    <property type="evidence" value="ECO:0007669"/>
    <property type="project" value="UniProtKB-KW"/>
</dbReference>
<dbReference type="PANTHER" id="PTHR11732">
    <property type="entry name" value="ALDO/KETO REDUCTASE"/>
    <property type="match status" value="1"/>
</dbReference>
<keyword evidence="11" id="KW-1185">Reference proteome</keyword>
<evidence type="ECO:0000313" key="8">
    <source>
        <dbReference type="EMBL" id="RWS01922.1"/>
    </source>
</evidence>
<dbReference type="PIRSF" id="PIRSF000097">
    <property type="entry name" value="AKR"/>
    <property type="match status" value="1"/>
</dbReference>
<dbReference type="InterPro" id="IPR018170">
    <property type="entry name" value="Aldo/ket_reductase_CS"/>
</dbReference>
<gene>
    <name evidence="10" type="ORF">B4U79_02808</name>
    <name evidence="8" type="ORF">B4U79_15079</name>
    <name evidence="9" type="ORF">B4U79_15462</name>
</gene>
<feature type="site" description="Lowers pKa of active site Tyr" evidence="6">
    <location>
        <position position="79"/>
    </location>
</feature>
<dbReference type="Gene3D" id="3.20.20.100">
    <property type="entry name" value="NADP-dependent oxidoreductase domain"/>
    <property type="match status" value="1"/>
</dbReference>
<evidence type="ECO:0000256" key="2">
    <source>
        <dbReference type="ARBA" id="ARBA00022857"/>
    </source>
</evidence>
<name>A0A3S3RN81_9ACAR</name>
<evidence type="ECO:0000256" key="6">
    <source>
        <dbReference type="PIRSR" id="PIRSR000097-3"/>
    </source>
</evidence>
<dbReference type="PROSITE" id="PS00063">
    <property type="entry name" value="ALDOKETO_REDUCTASE_3"/>
    <property type="match status" value="1"/>
</dbReference>
<comment type="similarity">
    <text evidence="1">Belongs to the aldo/keto reductase family.</text>
</comment>
<evidence type="ECO:0000256" key="1">
    <source>
        <dbReference type="ARBA" id="ARBA00007905"/>
    </source>
</evidence>
<dbReference type="PROSITE" id="PS00798">
    <property type="entry name" value="ALDOKETO_REDUCTASE_1"/>
    <property type="match status" value="1"/>
</dbReference>
<dbReference type="InterPro" id="IPR023210">
    <property type="entry name" value="NADP_OxRdtase_dom"/>
</dbReference>
<evidence type="ECO:0000259" key="7">
    <source>
        <dbReference type="Pfam" id="PF00248"/>
    </source>
</evidence>
<dbReference type="OrthoDB" id="416253at2759"/>
<sequence length="315" mass="36137">MASILKLSNGRMVPALGLGTWLSKPDEVFEAVRYAIAEAGYRHIDCAYVYLNEKEIGKAIKEVIDKGIVQREELFITSKCWSTFHSREKVMKCCKQSLSDLGLEYLDLYLIHLPMGFAEDREIYPKDASGNFIYSDVDYVETWQGMEDCYDIGLVKSLGLSNFNSEQIVRILSKAKVKPVMLQVECHPYLNQTQLIDFCKKHNILVTGYSPFGSPERPGAKPGDLSLLDDLKLKEIADKYNKTTAQILLRYQVERGVIPIPKSVNPSRIWSNIQIFDFNLNQEDISLINGLSRNHRYISAEFLRDHKYFPYNIPF</sequence>
<reference evidence="10" key="2">
    <citation type="submission" date="2018-11" db="EMBL/GenBank/DDBJ databases">
        <title>Trombidioid mite genomics.</title>
        <authorList>
            <person name="Dong X."/>
        </authorList>
    </citation>
    <scope>NUCLEOTIDE SEQUENCE</scope>
    <source>
        <strain evidence="10">UoL-WK</strain>
    </source>
</reference>
<dbReference type="InterPro" id="IPR036812">
    <property type="entry name" value="NAD(P)_OxRdtase_dom_sf"/>
</dbReference>
<proteinExistence type="inferred from homology"/>
<reference evidence="10 11" key="1">
    <citation type="journal article" date="2018" name="Gigascience">
        <title>Genomes of trombidid mites reveal novel predicted allergens and laterally-transferred genes associated with secondary metabolism.</title>
        <authorList>
            <person name="Dong X."/>
            <person name="Chaisiri K."/>
            <person name="Xia D."/>
            <person name="Armstrong S.D."/>
            <person name="Fang Y."/>
            <person name="Donnelly M.J."/>
            <person name="Kadowaki T."/>
            <person name="McGarry J.W."/>
            <person name="Darby A.C."/>
            <person name="Makepeace B.L."/>
        </authorList>
    </citation>
    <scope>NUCLEOTIDE SEQUENCE [LARGE SCALE GENOMIC DNA]</scope>
    <source>
        <strain evidence="10">UoL-WK</strain>
    </source>
</reference>
<feature type="domain" description="NADP-dependent oxidoreductase" evidence="7">
    <location>
        <begin position="16"/>
        <end position="291"/>
    </location>
</feature>
<organism evidence="10 11">
    <name type="scientific">Dinothrombium tinctorium</name>
    <dbReference type="NCBI Taxonomy" id="1965070"/>
    <lineage>
        <taxon>Eukaryota</taxon>
        <taxon>Metazoa</taxon>
        <taxon>Ecdysozoa</taxon>
        <taxon>Arthropoda</taxon>
        <taxon>Chelicerata</taxon>
        <taxon>Arachnida</taxon>
        <taxon>Acari</taxon>
        <taxon>Acariformes</taxon>
        <taxon>Trombidiformes</taxon>
        <taxon>Prostigmata</taxon>
        <taxon>Anystina</taxon>
        <taxon>Parasitengona</taxon>
        <taxon>Trombidioidea</taxon>
        <taxon>Trombidiidae</taxon>
        <taxon>Dinothrombium</taxon>
    </lineage>
</organism>
<feature type="active site" description="Proton donor" evidence="4">
    <location>
        <position position="50"/>
    </location>
</feature>
<evidence type="ECO:0000313" key="9">
    <source>
        <dbReference type="EMBL" id="RWS02395.1"/>
    </source>
</evidence>
<dbReference type="STRING" id="1965070.A0A3S3RN81"/>
<dbReference type="AlphaFoldDB" id="A0A3S3RN81"/>
<evidence type="ECO:0000313" key="10">
    <source>
        <dbReference type="EMBL" id="RWS03479.1"/>
    </source>
</evidence>
<dbReference type="Proteomes" id="UP000285301">
    <property type="component" value="Unassembled WGS sequence"/>
</dbReference>
<dbReference type="SUPFAM" id="SSF51430">
    <property type="entry name" value="NAD(P)-linked oxidoreductase"/>
    <property type="match status" value="1"/>
</dbReference>
<dbReference type="PROSITE" id="PS00062">
    <property type="entry name" value="ALDOKETO_REDUCTASE_2"/>
    <property type="match status" value="1"/>
</dbReference>
<dbReference type="Pfam" id="PF00248">
    <property type="entry name" value="Aldo_ket_red"/>
    <property type="match status" value="1"/>
</dbReference>
<protein>
    <submittedName>
        <fullName evidence="10">Aldo-keto reductase-like protein</fullName>
    </submittedName>
</protein>